<dbReference type="Pfam" id="PF06810">
    <property type="entry name" value="Phage_scaffold"/>
    <property type="match status" value="1"/>
</dbReference>
<sequence>MGLLEYLKKVLGDEEGQKAYDKISKDKDNVVLVDSKKDSKYAEKSELDTANNSIKEYKKQLKDRDKQLNDLKDKAKDSEELSQEIENLKANNEKTTKDYEAKLNQINFDIKFEKAIDEYKAKNPKALRALLDMDKVKLVDNTFIGLEEQVKSLKESDAYLFEIETPGGTGNIGGDSSSIIDTDEGKLSLGARLAKERTEATKVTEAQNKFFS</sequence>
<dbReference type="EMBL" id="SGMF01000015">
    <property type="protein sequence ID" value="NFC47362.1"/>
    <property type="molecule type" value="Genomic_DNA"/>
</dbReference>
<keyword evidence="1" id="KW-0175">Coiled coil</keyword>
<evidence type="ECO:0000256" key="1">
    <source>
        <dbReference type="SAM" id="Coils"/>
    </source>
</evidence>
<proteinExistence type="predicted"/>
<dbReference type="InterPro" id="IPR009636">
    <property type="entry name" value="SCAF"/>
</dbReference>
<reference evidence="2" key="1">
    <citation type="submission" date="2019-02" db="EMBL/GenBank/DDBJ databases">
        <title>Genome sequencing of Clostridium botulinum clinical isolates.</title>
        <authorList>
            <person name="Brunt J."/>
            <person name="Van Vliet A.H.M."/>
            <person name="Stringer S.C."/>
            <person name="Grant K.A."/>
            <person name="Carter A.C."/>
            <person name="Peck M.W."/>
        </authorList>
    </citation>
    <scope>NUCLEOTIDE SEQUENCE</scope>
    <source>
        <strain evidence="2">H065060505</strain>
    </source>
</reference>
<accession>A0A6G4CZJ1</accession>
<dbReference type="AlphaFoldDB" id="A0A6G4CZJ1"/>
<comment type="caution">
    <text evidence="2">The sequence shown here is derived from an EMBL/GenBank/DDBJ whole genome shotgun (WGS) entry which is preliminary data.</text>
</comment>
<evidence type="ECO:0000313" key="2">
    <source>
        <dbReference type="EMBL" id="NFC47362.1"/>
    </source>
</evidence>
<gene>
    <name evidence="2" type="ORF">EXN05_08810</name>
</gene>
<organism evidence="2">
    <name type="scientific">Clostridium botulinum</name>
    <dbReference type="NCBI Taxonomy" id="1491"/>
    <lineage>
        <taxon>Bacteria</taxon>
        <taxon>Bacillati</taxon>
        <taxon>Bacillota</taxon>
        <taxon>Clostridia</taxon>
        <taxon>Eubacteriales</taxon>
        <taxon>Clostridiaceae</taxon>
        <taxon>Clostridium</taxon>
    </lineage>
</organism>
<feature type="coiled-coil region" evidence="1">
    <location>
        <begin position="47"/>
        <end position="105"/>
    </location>
</feature>
<protein>
    <submittedName>
        <fullName evidence="2">Phage scaffold protein</fullName>
    </submittedName>
</protein>
<name>A0A6G4CZJ1_CLOBO</name>